<name>A0A2N3YAG3_SACSN</name>
<reference evidence="1" key="1">
    <citation type="submission" date="2017-12" db="EMBL/GenBank/DDBJ databases">
        <title>Sequencing the genomes of 1000 Actinobacteria strains.</title>
        <authorList>
            <person name="Klenk H.-P."/>
        </authorList>
    </citation>
    <scope>NUCLEOTIDE SEQUENCE [LARGE SCALE GENOMIC DNA]</scope>
    <source>
        <strain evidence="1">DSM 44228</strain>
    </source>
</reference>
<organism evidence="1 2">
    <name type="scientific">Saccharopolyspora spinosa</name>
    <dbReference type="NCBI Taxonomy" id="60894"/>
    <lineage>
        <taxon>Bacteria</taxon>
        <taxon>Bacillati</taxon>
        <taxon>Actinomycetota</taxon>
        <taxon>Actinomycetes</taxon>
        <taxon>Pseudonocardiales</taxon>
        <taxon>Pseudonocardiaceae</taxon>
        <taxon>Saccharopolyspora</taxon>
    </lineage>
</organism>
<keyword evidence="2" id="KW-1185">Reference proteome</keyword>
<dbReference type="AlphaFoldDB" id="A0A2N3YAG3"/>
<accession>A0A2N3YAG3</accession>
<dbReference type="EMBL" id="PJNB01000001">
    <property type="protein sequence ID" value="PKW19899.1"/>
    <property type="molecule type" value="Genomic_DNA"/>
</dbReference>
<protein>
    <submittedName>
        <fullName evidence="1">Uncharacterized protein</fullName>
    </submittedName>
</protein>
<dbReference type="InterPro" id="IPR023214">
    <property type="entry name" value="HAD_sf"/>
</dbReference>
<evidence type="ECO:0000313" key="2">
    <source>
        <dbReference type="Proteomes" id="UP000233786"/>
    </source>
</evidence>
<dbReference type="Proteomes" id="UP000233786">
    <property type="component" value="Unassembled WGS sequence"/>
</dbReference>
<proteinExistence type="predicted"/>
<comment type="caution">
    <text evidence="1">The sequence shown here is derived from an EMBL/GenBank/DDBJ whole genome shotgun (WGS) entry which is preliminary data.</text>
</comment>
<sequence>MVRSLHPFRTGFVLWWCGANGPFVSVGGVDGPFASSVPYRVCAVVVWSERPVCVGWWRGWSVRLIHVGRSSRHHAPGDPYRIVLQRLGAVAGDALFIGDTAGRVAAAEELRLTGHHYTGSADTIARIARFLMADE</sequence>
<dbReference type="Gene3D" id="3.40.50.1000">
    <property type="entry name" value="HAD superfamily/HAD-like"/>
    <property type="match status" value="1"/>
</dbReference>
<gene>
    <name evidence="1" type="ORF">A8926_8102</name>
</gene>
<evidence type="ECO:0000313" key="1">
    <source>
        <dbReference type="EMBL" id="PKW19899.1"/>
    </source>
</evidence>